<gene>
    <name evidence="2" type="ORF">TNCT_695141</name>
</gene>
<feature type="compositionally biased region" description="Basic and acidic residues" evidence="1">
    <location>
        <begin position="21"/>
        <end position="31"/>
    </location>
</feature>
<protein>
    <submittedName>
        <fullName evidence="2">Uncharacterized protein</fullName>
    </submittedName>
</protein>
<proteinExistence type="predicted"/>
<evidence type="ECO:0000313" key="2">
    <source>
        <dbReference type="EMBL" id="GFQ89891.1"/>
    </source>
</evidence>
<dbReference type="OrthoDB" id="10452212at2759"/>
<organism evidence="2 3">
    <name type="scientific">Trichonephila clavata</name>
    <name type="common">Joro spider</name>
    <name type="synonym">Nephila clavata</name>
    <dbReference type="NCBI Taxonomy" id="2740835"/>
    <lineage>
        <taxon>Eukaryota</taxon>
        <taxon>Metazoa</taxon>
        <taxon>Ecdysozoa</taxon>
        <taxon>Arthropoda</taxon>
        <taxon>Chelicerata</taxon>
        <taxon>Arachnida</taxon>
        <taxon>Araneae</taxon>
        <taxon>Araneomorphae</taxon>
        <taxon>Entelegynae</taxon>
        <taxon>Araneoidea</taxon>
        <taxon>Nephilidae</taxon>
        <taxon>Trichonephila</taxon>
    </lineage>
</organism>
<dbReference type="AlphaFoldDB" id="A0A8X6FVQ0"/>
<feature type="region of interest" description="Disordered" evidence="1">
    <location>
        <begin position="21"/>
        <end position="43"/>
    </location>
</feature>
<reference evidence="2" key="1">
    <citation type="submission" date="2020-07" db="EMBL/GenBank/DDBJ databases">
        <title>Multicomponent nature underlies the extraordinary mechanical properties of spider dragline silk.</title>
        <authorList>
            <person name="Kono N."/>
            <person name="Nakamura H."/>
            <person name="Mori M."/>
            <person name="Yoshida Y."/>
            <person name="Ohtoshi R."/>
            <person name="Malay A.D."/>
            <person name="Moran D.A.P."/>
            <person name="Tomita M."/>
            <person name="Numata K."/>
            <person name="Arakawa K."/>
        </authorList>
    </citation>
    <scope>NUCLEOTIDE SEQUENCE</scope>
</reference>
<comment type="caution">
    <text evidence="2">The sequence shown here is derived from an EMBL/GenBank/DDBJ whole genome shotgun (WGS) entry which is preliminary data.</text>
</comment>
<dbReference type="Proteomes" id="UP000887116">
    <property type="component" value="Unassembled WGS sequence"/>
</dbReference>
<evidence type="ECO:0000313" key="3">
    <source>
        <dbReference type="Proteomes" id="UP000887116"/>
    </source>
</evidence>
<evidence type="ECO:0000256" key="1">
    <source>
        <dbReference type="SAM" id="MobiDB-lite"/>
    </source>
</evidence>
<sequence length="43" mass="4863">MGTANLIARFSPPSHYHSLNEQEVQHTREAHGLSCSTFNPKLR</sequence>
<name>A0A8X6FVQ0_TRICU</name>
<keyword evidence="3" id="KW-1185">Reference proteome</keyword>
<feature type="compositionally biased region" description="Polar residues" evidence="1">
    <location>
        <begin position="34"/>
        <end position="43"/>
    </location>
</feature>
<feature type="non-terminal residue" evidence="2">
    <location>
        <position position="43"/>
    </location>
</feature>
<dbReference type="EMBL" id="BMAO01033488">
    <property type="protein sequence ID" value="GFQ89891.1"/>
    <property type="molecule type" value="Genomic_DNA"/>
</dbReference>
<accession>A0A8X6FVQ0</accession>